<sequence>MLQGSGYQFMKIPVASVIVFYKLNLKGCVLGTYTGLLQ</sequence>
<evidence type="ECO:0000313" key="2">
    <source>
        <dbReference type="Proteomes" id="UP000018680"/>
    </source>
</evidence>
<dbReference type="STRING" id="1307761.L21SP2_1696"/>
<gene>
    <name evidence="1" type="ORF">L21SP2_1696</name>
</gene>
<dbReference type="HOGENOM" id="CLU_3332800_0_0_12"/>
<evidence type="ECO:0000313" key="1">
    <source>
        <dbReference type="EMBL" id="AHC15079.1"/>
    </source>
</evidence>
<reference evidence="1 2" key="1">
    <citation type="journal article" date="2015" name="Stand. Genomic Sci.">
        <title>Complete genome sequence and description of Salinispira pacifica gen. nov., sp. nov., a novel spirochaete isolated form a hypersaline microbial mat.</title>
        <authorList>
            <person name="Ben Hania W."/>
            <person name="Joseph M."/>
            <person name="Schumann P."/>
            <person name="Bunk B."/>
            <person name="Fiebig A."/>
            <person name="Sproer C."/>
            <person name="Klenk H.P."/>
            <person name="Fardeau M.L."/>
            <person name="Spring S."/>
        </authorList>
    </citation>
    <scope>NUCLEOTIDE SEQUENCE [LARGE SCALE GENOMIC DNA]</scope>
    <source>
        <strain evidence="1 2">L21-RPul-D2</strain>
    </source>
</reference>
<name>V5WHS2_9SPIO</name>
<proteinExistence type="predicted"/>
<protein>
    <submittedName>
        <fullName evidence="1">Uncharacterized protein</fullName>
    </submittedName>
</protein>
<accession>V5WHS2</accession>
<dbReference type="KEGG" id="slr:L21SP2_1696"/>
<dbReference type="AlphaFoldDB" id="V5WHS2"/>
<organism evidence="1 2">
    <name type="scientific">Salinispira pacifica</name>
    <dbReference type="NCBI Taxonomy" id="1307761"/>
    <lineage>
        <taxon>Bacteria</taxon>
        <taxon>Pseudomonadati</taxon>
        <taxon>Spirochaetota</taxon>
        <taxon>Spirochaetia</taxon>
        <taxon>Spirochaetales</taxon>
        <taxon>Spirochaetaceae</taxon>
        <taxon>Salinispira</taxon>
    </lineage>
</organism>
<keyword evidence="2" id="KW-1185">Reference proteome</keyword>
<dbReference type="EMBL" id="CP006939">
    <property type="protein sequence ID" value="AHC15079.1"/>
    <property type="molecule type" value="Genomic_DNA"/>
</dbReference>
<dbReference type="Proteomes" id="UP000018680">
    <property type="component" value="Chromosome"/>
</dbReference>